<keyword evidence="3" id="KW-1185">Reference proteome</keyword>
<dbReference type="PANTHER" id="PTHR20875">
    <property type="entry name" value="EF-HAND CALCIUM-BINDING DOMAIN-CONTAINING PROTEIN 6-RELATED"/>
    <property type="match status" value="1"/>
</dbReference>
<feature type="region of interest" description="Disordered" evidence="1">
    <location>
        <begin position="499"/>
        <end position="524"/>
    </location>
</feature>
<name>D7FS98_ECTSI</name>
<dbReference type="OrthoDB" id="187808at2759"/>
<dbReference type="STRING" id="2880.D7FS98"/>
<dbReference type="OMA" id="RIMYKIQ"/>
<dbReference type="EMBL" id="FN648408">
    <property type="protein sequence ID" value="CBJ31039.1"/>
    <property type="molecule type" value="Genomic_DNA"/>
</dbReference>
<evidence type="ECO:0008006" key="4">
    <source>
        <dbReference type="Google" id="ProtNLM"/>
    </source>
</evidence>
<dbReference type="InterPro" id="IPR011992">
    <property type="entry name" value="EF-hand-dom_pair"/>
</dbReference>
<gene>
    <name evidence="2" type="ORF">Esi_0229_0030</name>
</gene>
<dbReference type="InterPro" id="IPR052603">
    <property type="entry name" value="EFCB6"/>
</dbReference>
<reference evidence="2 3" key="1">
    <citation type="journal article" date="2010" name="Nature">
        <title>The Ectocarpus genome and the independent evolution of multicellularity in brown algae.</title>
        <authorList>
            <person name="Cock J.M."/>
            <person name="Sterck L."/>
            <person name="Rouze P."/>
            <person name="Scornet D."/>
            <person name="Allen A.E."/>
            <person name="Amoutzias G."/>
            <person name="Anthouard V."/>
            <person name="Artiguenave F."/>
            <person name="Aury J.M."/>
            <person name="Badger J.H."/>
            <person name="Beszteri B."/>
            <person name="Billiau K."/>
            <person name="Bonnet E."/>
            <person name="Bothwell J.H."/>
            <person name="Bowler C."/>
            <person name="Boyen C."/>
            <person name="Brownlee C."/>
            <person name="Carrano C.J."/>
            <person name="Charrier B."/>
            <person name="Cho G.Y."/>
            <person name="Coelho S.M."/>
            <person name="Collen J."/>
            <person name="Corre E."/>
            <person name="Da Silva C."/>
            <person name="Delage L."/>
            <person name="Delaroque N."/>
            <person name="Dittami S.M."/>
            <person name="Doulbeau S."/>
            <person name="Elias M."/>
            <person name="Farnham G."/>
            <person name="Gachon C.M."/>
            <person name="Gschloessl B."/>
            <person name="Heesch S."/>
            <person name="Jabbari K."/>
            <person name="Jubin C."/>
            <person name="Kawai H."/>
            <person name="Kimura K."/>
            <person name="Kloareg B."/>
            <person name="Kupper F.C."/>
            <person name="Lang D."/>
            <person name="Le Bail A."/>
            <person name="Leblanc C."/>
            <person name="Lerouge P."/>
            <person name="Lohr M."/>
            <person name="Lopez P.J."/>
            <person name="Martens C."/>
            <person name="Maumus F."/>
            <person name="Michel G."/>
            <person name="Miranda-Saavedra D."/>
            <person name="Morales J."/>
            <person name="Moreau H."/>
            <person name="Motomura T."/>
            <person name="Nagasato C."/>
            <person name="Napoli C.A."/>
            <person name="Nelson D.R."/>
            <person name="Nyvall-Collen P."/>
            <person name="Peters A.F."/>
            <person name="Pommier C."/>
            <person name="Potin P."/>
            <person name="Poulain J."/>
            <person name="Quesneville H."/>
            <person name="Read B."/>
            <person name="Rensing S.A."/>
            <person name="Ritter A."/>
            <person name="Rousvoal S."/>
            <person name="Samanta M."/>
            <person name="Samson G."/>
            <person name="Schroeder D.C."/>
            <person name="Segurens B."/>
            <person name="Strittmatter M."/>
            <person name="Tonon T."/>
            <person name="Tregear J.W."/>
            <person name="Valentin K."/>
            <person name="von Dassow P."/>
            <person name="Yamagishi T."/>
            <person name="Van de Peer Y."/>
            <person name="Wincker P."/>
        </authorList>
    </citation>
    <scope>NUCLEOTIDE SEQUENCE [LARGE SCALE GENOMIC DNA]</scope>
    <source>
        <strain evidence="3">Ec32 / CCAP1310/4</strain>
    </source>
</reference>
<dbReference type="EMBL" id="FN649728">
    <property type="protein sequence ID" value="CBJ31039.1"/>
    <property type="molecule type" value="Genomic_DNA"/>
</dbReference>
<evidence type="ECO:0000256" key="1">
    <source>
        <dbReference type="SAM" id="MobiDB-lite"/>
    </source>
</evidence>
<dbReference type="PANTHER" id="PTHR20875:SF0">
    <property type="entry name" value="GH12158P"/>
    <property type="match status" value="1"/>
</dbReference>
<dbReference type="Proteomes" id="UP000002630">
    <property type="component" value="Linkage Group LG03"/>
</dbReference>
<dbReference type="SUPFAM" id="SSF47473">
    <property type="entry name" value="EF-hand"/>
    <property type="match status" value="2"/>
</dbReference>
<feature type="compositionally biased region" description="Basic and acidic residues" evidence="1">
    <location>
        <begin position="501"/>
        <end position="517"/>
    </location>
</feature>
<dbReference type="AlphaFoldDB" id="D7FS98"/>
<protein>
    <recommendedName>
        <fullName evidence="4">EF-hand domain-containing protein</fullName>
    </recommendedName>
</protein>
<proteinExistence type="predicted"/>
<dbReference type="eggNOG" id="ENOG502QRVM">
    <property type="taxonomic scope" value="Eukaryota"/>
</dbReference>
<organism evidence="2 3">
    <name type="scientific">Ectocarpus siliculosus</name>
    <name type="common">Brown alga</name>
    <name type="synonym">Conferva siliculosa</name>
    <dbReference type="NCBI Taxonomy" id="2880"/>
    <lineage>
        <taxon>Eukaryota</taxon>
        <taxon>Sar</taxon>
        <taxon>Stramenopiles</taxon>
        <taxon>Ochrophyta</taxon>
        <taxon>PX clade</taxon>
        <taxon>Phaeophyceae</taxon>
        <taxon>Ectocarpales</taxon>
        <taxon>Ectocarpaceae</taxon>
        <taxon>Ectocarpus</taxon>
    </lineage>
</organism>
<sequence>MALTQSSSLMALGLRGDRRMVRHNSVPSLGSNVVEFNYGRPNFTIKGSESQLKPVKDKVRAAVKKRRLRLEEFFQPFDVTRTKKVNETTFVRAMNASGIGLTQEELGLLINRYRLPAGSGLIDYQKFCDQSNKVFTSKHLERTPGKTLIRSLQSTQPAILGAGNPTLTPTEKLRTADMLEEMRRKVRDGSLIVKNLFNQFDLHTRGCVTGEQFLRAISCHGLLSADKVLDMERYGHVLVKAFTERVDGPGLEAVVVNYKTLHDQLMVQDCWENHVKEPKPALLIDGHPEEYNNSNGDENEGERLERLLVEEAVARRIEVMDYLSSAVGGEVAGTKHPGMGSGGLCSRERFQQLLRGLWRAHFTDEEAEALADRYRPPVDYASARMNTFVDLASFAKQLCTRVLAARKTAAKATGAGTRPGGGGVVVPPRLSAKEAKDVENVILDIRGRISRERITLKPSFKGFVAYKEFLQDVDAPLETETQAYIDNFVFGRDQTQLFDAPQKHQRSDGGGGKEEGGKGLTKSSSSILRSAASLTSEALMGRGGVGNNPARDCDAIIRDVRRRTARERVRMMDLFKDFDRLQHGTCTQAQLARVMKTLDHPLSDRELAAVCERYKSNVPSECSPGDGTPLIVYKNLVSDIEAVFTVEELEKKSAVTNVEQAVREARGVDRRLRGESSRLEGLSEEEERMLAKFLRELAMKVNKDSLCLPSLFTDYDRFNVGDITEAGMERALGGACLLPPEPIFRTIVKKFREHSRRSSGGEVNYKAFLAAVELAQDPLATPRDLPNATKFRAMRAEGGTESFVPAPGSGPTSQGYRVTVVEQ</sequence>
<dbReference type="Gene3D" id="1.10.238.10">
    <property type="entry name" value="EF-hand"/>
    <property type="match status" value="2"/>
</dbReference>
<dbReference type="InParanoid" id="D7FS98"/>
<evidence type="ECO:0000313" key="3">
    <source>
        <dbReference type="Proteomes" id="UP000002630"/>
    </source>
</evidence>
<evidence type="ECO:0000313" key="2">
    <source>
        <dbReference type="EMBL" id="CBJ31039.1"/>
    </source>
</evidence>
<accession>D7FS98</accession>